<keyword evidence="4" id="KW-0411">Iron-sulfur</keyword>
<evidence type="ECO:0000256" key="2">
    <source>
        <dbReference type="ARBA" id="ARBA00022723"/>
    </source>
</evidence>
<feature type="domain" description="Radical SAM core" evidence="5">
    <location>
        <begin position="79"/>
        <end position="306"/>
    </location>
</feature>
<dbReference type="Proteomes" id="UP001320159">
    <property type="component" value="Unassembled WGS sequence"/>
</dbReference>
<dbReference type="InterPro" id="IPR013785">
    <property type="entry name" value="Aldolase_TIM"/>
</dbReference>
<dbReference type="InterPro" id="IPR007197">
    <property type="entry name" value="rSAM"/>
</dbReference>
<dbReference type="RefSeq" id="WP_230743189.1">
    <property type="nucleotide sequence ID" value="NZ_PGCK01000014.1"/>
</dbReference>
<evidence type="ECO:0000256" key="3">
    <source>
        <dbReference type="ARBA" id="ARBA00023004"/>
    </source>
</evidence>
<dbReference type="InterPro" id="IPR050377">
    <property type="entry name" value="Radical_SAM_PqqE_MftC-like"/>
</dbReference>
<dbReference type="SFLD" id="SFLDS00029">
    <property type="entry name" value="Radical_SAM"/>
    <property type="match status" value="1"/>
</dbReference>
<dbReference type="CDD" id="cd01335">
    <property type="entry name" value="Radical_SAM"/>
    <property type="match status" value="1"/>
</dbReference>
<keyword evidence="1" id="KW-0949">S-adenosyl-L-methionine</keyword>
<dbReference type="PANTHER" id="PTHR11228">
    <property type="entry name" value="RADICAL SAM DOMAIN PROTEIN"/>
    <property type="match status" value="1"/>
</dbReference>
<keyword evidence="7" id="KW-1185">Reference proteome</keyword>
<dbReference type="SMART" id="SM00729">
    <property type="entry name" value="Elp3"/>
    <property type="match status" value="1"/>
</dbReference>
<dbReference type="PANTHER" id="PTHR11228:SF35">
    <property type="entry name" value="MOLYBDENUM COFACTOR BIOSYNTHESIS PROTEIN A-RELATED"/>
    <property type="match status" value="1"/>
</dbReference>
<dbReference type="InterPro" id="IPR040088">
    <property type="entry name" value="MJ0103-like"/>
</dbReference>
<keyword evidence="3" id="KW-0408">Iron</keyword>
<comment type="caution">
    <text evidence="6">The sequence shown here is derived from an EMBL/GenBank/DDBJ whole genome shotgun (WGS) entry which is preliminary data.</text>
</comment>
<evidence type="ECO:0000259" key="5">
    <source>
        <dbReference type="PROSITE" id="PS51918"/>
    </source>
</evidence>
<proteinExistence type="predicted"/>
<accession>A0AAP2RH99</accession>
<dbReference type="SUPFAM" id="SSF102114">
    <property type="entry name" value="Radical SAM enzymes"/>
    <property type="match status" value="1"/>
</dbReference>
<protein>
    <submittedName>
        <fullName evidence="6">Radical SAM protein</fullName>
    </submittedName>
</protein>
<dbReference type="EMBL" id="PGCK01000014">
    <property type="protein sequence ID" value="MCD1296215.1"/>
    <property type="molecule type" value="Genomic_DNA"/>
</dbReference>
<evidence type="ECO:0000313" key="6">
    <source>
        <dbReference type="EMBL" id="MCD1296215.1"/>
    </source>
</evidence>
<reference evidence="6 7" key="1">
    <citation type="submission" date="2017-11" db="EMBL/GenBank/DDBJ databases">
        <title>Isolation and Characterization of Family Methanocellaceae Species from Potential Methane Hydrate Area Offshore Southwestern Taiwan.</title>
        <authorList>
            <person name="Zhang W.-L."/>
            <person name="Chen W.-C."/>
            <person name="Lai M.-C."/>
            <person name="Chen S.-C."/>
        </authorList>
    </citation>
    <scope>NUCLEOTIDE SEQUENCE [LARGE SCALE GENOMIC DNA]</scope>
    <source>
        <strain evidence="6 7">CWC-04</strain>
    </source>
</reference>
<keyword evidence="2" id="KW-0479">Metal-binding</keyword>
<dbReference type="Gene3D" id="3.20.20.70">
    <property type="entry name" value="Aldolase class I"/>
    <property type="match status" value="1"/>
</dbReference>
<dbReference type="InterPro" id="IPR006638">
    <property type="entry name" value="Elp3/MiaA/NifB-like_rSAM"/>
</dbReference>
<dbReference type="SFLD" id="SFLDG01110">
    <property type="entry name" value="Uncharacterised_Radical_SAM_Su"/>
    <property type="match status" value="1"/>
</dbReference>
<gene>
    <name evidence="6" type="ORF">CUJ83_14525</name>
</gene>
<dbReference type="PROSITE" id="PS51918">
    <property type="entry name" value="RADICAL_SAM"/>
    <property type="match status" value="1"/>
</dbReference>
<evidence type="ECO:0000256" key="1">
    <source>
        <dbReference type="ARBA" id="ARBA00022691"/>
    </source>
</evidence>
<dbReference type="AlphaFoldDB" id="A0AAP2RH99"/>
<organism evidence="6 7">
    <name type="scientific">Methanooceanicella nereidis</name>
    <dbReference type="NCBI Taxonomy" id="2052831"/>
    <lineage>
        <taxon>Archaea</taxon>
        <taxon>Methanobacteriati</taxon>
        <taxon>Methanobacteriota</taxon>
        <taxon>Stenosarchaea group</taxon>
        <taxon>Methanomicrobia</taxon>
        <taxon>Methanocellales</taxon>
        <taxon>Methanocellaceae</taxon>
        <taxon>Methanooceanicella</taxon>
    </lineage>
</organism>
<dbReference type="Pfam" id="PF04055">
    <property type="entry name" value="Radical_SAM"/>
    <property type="match status" value="1"/>
</dbReference>
<dbReference type="InterPro" id="IPR058240">
    <property type="entry name" value="rSAM_sf"/>
</dbReference>
<dbReference type="GO" id="GO:0003824">
    <property type="term" value="F:catalytic activity"/>
    <property type="evidence" value="ECO:0007669"/>
    <property type="project" value="InterPro"/>
</dbReference>
<name>A0AAP2RH99_9EURY</name>
<dbReference type="GO" id="GO:0046872">
    <property type="term" value="F:metal ion binding"/>
    <property type="evidence" value="ECO:0007669"/>
    <property type="project" value="UniProtKB-KW"/>
</dbReference>
<evidence type="ECO:0000256" key="4">
    <source>
        <dbReference type="ARBA" id="ARBA00023014"/>
    </source>
</evidence>
<sequence length="386" mass="43508">MVFTGIYEQNNEKVFVIRDTIEVRVPIKFYSQLKKKYTDEEIVSIHEPKVLRHHYTGREMIYITKESGIPLIGHTAFGLIDRGTNLIQVRPVSGCNLNCIFCSVDEGVTQTRKTDYIVDTDHLVEEFAKIAALKGNDVEAHIDGQGEPFLYPYMVELLEKLRKVPQVKTISAQSNGMMLDEEKIRSMDGLIDRINLSISSMDERRGYALAGTKKYSVEHVKNVARMLSESSIDVLLAPVWVPGYNDEDIPRIIEFGLEIGAGKKFPAFGIQNYVRYQFGKKVKGKAMRFPDFFDRLAEYEKAYGIKLKLSPSDFGIHKSPSLPKVFKKGEKLKLDLIAPGRVHGEMLAVERGRVIGVLTDKPVGTRVNAEITRITDNVYVAVTGSS</sequence>
<dbReference type="SFLD" id="SFLDG01067">
    <property type="entry name" value="SPASM/twitch_domain_containing"/>
    <property type="match status" value="1"/>
</dbReference>
<evidence type="ECO:0000313" key="7">
    <source>
        <dbReference type="Proteomes" id="UP001320159"/>
    </source>
</evidence>
<dbReference type="GO" id="GO:0051536">
    <property type="term" value="F:iron-sulfur cluster binding"/>
    <property type="evidence" value="ECO:0007669"/>
    <property type="project" value="UniProtKB-KW"/>
</dbReference>